<comment type="subcellular location">
    <subcellularLocation>
        <location evidence="1 11">Cell outer membrane</location>
        <topology evidence="1 11">Multi-pass membrane protein</topology>
    </subcellularLocation>
</comment>
<evidence type="ECO:0000256" key="1">
    <source>
        <dbReference type="ARBA" id="ARBA00004571"/>
    </source>
</evidence>
<evidence type="ECO:0000259" key="13">
    <source>
        <dbReference type="Pfam" id="PF00593"/>
    </source>
</evidence>
<keyword evidence="15" id="KW-0675">Receptor</keyword>
<evidence type="ECO:0000256" key="7">
    <source>
        <dbReference type="ARBA" id="ARBA00023065"/>
    </source>
</evidence>
<comment type="similarity">
    <text evidence="11 12">Belongs to the TonB-dependent receptor family.</text>
</comment>
<evidence type="ECO:0000256" key="8">
    <source>
        <dbReference type="ARBA" id="ARBA00023077"/>
    </source>
</evidence>
<name>A0AAW9RAB7_9GAMM</name>
<evidence type="ECO:0000259" key="14">
    <source>
        <dbReference type="Pfam" id="PF07715"/>
    </source>
</evidence>
<evidence type="ECO:0000256" key="2">
    <source>
        <dbReference type="ARBA" id="ARBA00022448"/>
    </source>
</evidence>
<evidence type="ECO:0000256" key="4">
    <source>
        <dbReference type="ARBA" id="ARBA00022496"/>
    </source>
</evidence>
<keyword evidence="4" id="KW-0410">Iron transport</keyword>
<dbReference type="SUPFAM" id="SSF56935">
    <property type="entry name" value="Porins"/>
    <property type="match status" value="1"/>
</dbReference>
<dbReference type="GO" id="GO:0006826">
    <property type="term" value="P:iron ion transport"/>
    <property type="evidence" value="ECO:0007669"/>
    <property type="project" value="UniProtKB-KW"/>
</dbReference>
<gene>
    <name evidence="15" type="ORF">V3330_13365</name>
</gene>
<evidence type="ECO:0000313" key="15">
    <source>
        <dbReference type="EMBL" id="MEJ8568615.1"/>
    </source>
</evidence>
<keyword evidence="8 12" id="KW-0798">TonB box</keyword>
<feature type="domain" description="TonB-dependent receptor plug" evidence="14">
    <location>
        <begin position="37"/>
        <end position="145"/>
    </location>
</feature>
<evidence type="ECO:0000256" key="9">
    <source>
        <dbReference type="ARBA" id="ARBA00023136"/>
    </source>
</evidence>
<keyword evidence="3 11" id="KW-1134">Transmembrane beta strand</keyword>
<evidence type="ECO:0000313" key="16">
    <source>
        <dbReference type="Proteomes" id="UP001359886"/>
    </source>
</evidence>
<keyword evidence="10 11" id="KW-0998">Cell outer membrane</keyword>
<keyword evidence="7" id="KW-0406">Ion transport</keyword>
<dbReference type="InterPro" id="IPR012910">
    <property type="entry name" value="Plug_dom"/>
</dbReference>
<proteinExistence type="inferred from homology"/>
<dbReference type="InterPro" id="IPR037066">
    <property type="entry name" value="Plug_dom_sf"/>
</dbReference>
<dbReference type="AlphaFoldDB" id="A0AAW9RAB7"/>
<keyword evidence="9 11" id="KW-0472">Membrane</keyword>
<keyword evidence="6" id="KW-0408">Iron</keyword>
<keyword evidence="16" id="KW-1185">Reference proteome</keyword>
<evidence type="ECO:0000256" key="5">
    <source>
        <dbReference type="ARBA" id="ARBA00022692"/>
    </source>
</evidence>
<dbReference type="Gene3D" id="2.170.130.10">
    <property type="entry name" value="TonB-dependent receptor, plug domain"/>
    <property type="match status" value="1"/>
</dbReference>
<dbReference type="Pfam" id="PF00593">
    <property type="entry name" value="TonB_dep_Rec_b-barrel"/>
    <property type="match status" value="1"/>
</dbReference>
<evidence type="ECO:0000256" key="11">
    <source>
        <dbReference type="PROSITE-ProRule" id="PRU01360"/>
    </source>
</evidence>
<dbReference type="Pfam" id="PF07715">
    <property type="entry name" value="Plug"/>
    <property type="match status" value="1"/>
</dbReference>
<keyword evidence="5 11" id="KW-0812">Transmembrane</keyword>
<dbReference type="PANTHER" id="PTHR32552:SF81">
    <property type="entry name" value="TONB-DEPENDENT OUTER MEMBRANE RECEPTOR"/>
    <property type="match status" value="1"/>
</dbReference>
<dbReference type="Gene3D" id="2.40.170.20">
    <property type="entry name" value="TonB-dependent receptor, beta-barrel domain"/>
    <property type="match status" value="1"/>
</dbReference>
<evidence type="ECO:0000256" key="12">
    <source>
        <dbReference type="RuleBase" id="RU003357"/>
    </source>
</evidence>
<evidence type="ECO:0000256" key="6">
    <source>
        <dbReference type="ARBA" id="ARBA00023004"/>
    </source>
</evidence>
<evidence type="ECO:0000256" key="10">
    <source>
        <dbReference type="ARBA" id="ARBA00023237"/>
    </source>
</evidence>
<feature type="domain" description="TonB-dependent receptor-like beta-barrel" evidence="13">
    <location>
        <begin position="316"/>
        <end position="745"/>
    </location>
</feature>
<protein>
    <submittedName>
        <fullName evidence="15">TonB-dependent receptor</fullName>
    </submittedName>
</protein>
<dbReference type="PANTHER" id="PTHR32552">
    <property type="entry name" value="FERRICHROME IRON RECEPTOR-RELATED"/>
    <property type="match status" value="1"/>
</dbReference>
<dbReference type="PROSITE" id="PS52016">
    <property type="entry name" value="TONB_DEPENDENT_REC_3"/>
    <property type="match status" value="1"/>
</dbReference>
<dbReference type="InterPro" id="IPR039426">
    <property type="entry name" value="TonB-dep_rcpt-like"/>
</dbReference>
<dbReference type="InterPro" id="IPR036942">
    <property type="entry name" value="Beta-barrel_TonB_sf"/>
</dbReference>
<accession>A0AAW9RAB7</accession>
<evidence type="ECO:0000256" key="3">
    <source>
        <dbReference type="ARBA" id="ARBA00022452"/>
    </source>
</evidence>
<dbReference type="InterPro" id="IPR000531">
    <property type="entry name" value="Beta-barrel_TonB"/>
</dbReference>
<organism evidence="15 16">
    <name type="scientific">Elongatibacter sediminis</name>
    <dbReference type="NCBI Taxonomy" id="3119006"/>
    <lineage>
        <taxon>Bacteria</taxon>
        <taxon>Pseudomonadati</taxon>
        <taxon>Pseudomonadota</taxon>
        <taxon>Gammaproteobacteria</taxon>
        <taxon>Chromatiales</taxon>
        <taxon>Wenzhouxiangellaceae</taxon>
        <taxon>Elongatibacter</taxon>
    </lineage>
</organism>
<dbReference type="Proteomes" id="UP001359886">
    <property type="component" value="Unassembled WGS sequence"/>
</dbReference>
<comment type="caution">
    <text evidence="15">The sequence shown here is derived from an EMBL/GenBank/DDBJ whole genome shotgun (WGS) entry which is preliminary data.</text>
</comment>
<dbReference type="GO" id="GO:0009279">
    <property type="term" value="C:cell outer membrane"/>
    <property type="evidence" value="ECO:0007669"/>
    <property type="project" value="UniProtKB-SubCell"/>
</dbReference>
<sequence>MFTPVLAQVEGEASARATEIQGLEEVIITARKQTESLQDVPVSAVVLSESEIDRRNLTSLERIAGSSPELFVARSSNGSGAVITMRGIGSQSTSIGIEQSTAVVVDGVYYGSGFFLNEALFDLDTIEILKGPQALFFGKNATAGVISVTTKSPSEEFELNTRVGYETTAEEVSAEVIVSGPISDTWSGRLALRASDMADGYFDNLAIATPITSFDVATGDLIEHVQQPHGGGMPGTSERTLRGTLLWEPTDRFFANIKATLSSREDDSNAWNMAPVACGNGTGFTQVNPEVPCREEFDVYVPNAPDGFAGALPGMKEDGSSFNDYEAWSLTAILEYALESATITSIFNYNSSQNRWGLGQNVHSPTSFIAATQDSQLDVFSNETRVAWDVSDSVDILVGAYYQNSKRDHDQAAAFAPIEDSSQPGDLRYTSYIKPSTVDGETLSLFGQVKWKIVPDLELAVGARYIHEDNEGFVVQSFVLPALQGLFPQDLPLSADQSFSETTPEVTLTYFLNDNVTLYGGYKSAYKSGGFSASALIVAATTIDDVLFDPETADGFMFGVKSTWLNNQLRVNAEMYRTEYKDLQVDFFNSDTFQFITTNAGKALVEGVEVNVDYAPAQVPGLILNGAVVYNDATYEDFIAPCYTGQSIAAGCNTTFGAGKGQDLSGSPTAVAPKWTSSIGGVYSFDIGSGLELTLGSTIRYSDDYLGSNFGSPLSRQDSYFNVDASVRLSKLDSSWELSLVARNLTNSFHFSSVLDLPNSGTGTGTDSAVPADVIGLVDAPRTFLLQLSNRF</sequence>
<reference evidence="15 16" key="1">
    <citation type="submission" date="2024-02" db="EMBL/GenBank/DDBJ databases">
        <title>A novel Wenzhouxiangellaceae bacterium, isolated from coastal sediments.</title>
        <authorList>
            <person name="Du Z.-J."/>
            <person name="Ye Y.-Q."/>
            <person name="Zhang X.-Y."/>
        </authorList>
    </citation>
    <scope>NUCLEOTIDE SEQUENCE [LARGE SCALE GENOMIC DNA]</scope>
    <source>
        <strain evidence="15 16">CH-27</strain>
    </source>
</reference>
<keyword evidence="2 11" id="KW-0813">Transport</keyword>
<dbReference type="EMBL" id="JAZHOG010000008">
    <property type="protein sequence ID" value="MEJ8568615.1"/>
    <property type="molecule type" value="Genomic_DNA"/>
</dbReference>